<accession>A0ABR2I6U5</accession>
<proteinExistence type="predicted"/>
<dbReference type="EMBL" id="JAPFFF010000019">
    <property type="protein sequence ID" value="KAK8858259.1"/>
    <property type="molecule type" value="Genomic_DNA"/>
</dbReference>
<keyword evidence="3" id="KW-1185">Reference proteome</keyword>
<dbReference type="Gene3D" id="2.60.120.920">
    <property type="match status" value="2"/>
</dbReference>
<organism evidence="2 3">
    <name type="scientific">Tritrichomonas musculus</name>
    <dbReference type="NCBI Taxonomy" id="1915356"/>
    <lineage>
        <taxon>Eukaryota</taxon>
        <taxon>Metamonada</taxon>
        <taxon>Parabasalia</taxon>
        <taxon>Tritrichomonadida</taxon>
        <taxon>Tritrichomonadidae</taxon>
        <taxon>Tritrichomonas</taxon>
    </lineage>
</organism>
<dbReference type="PANTHER" id="PTHR42264">
    <property type="entry name" value="EPHRIN_REC_LIKE DOMAIN-CONTAINING PROTEIN"/>
    <property type="match status" value="1"/>
</dbReference>
<name>A0ABR2I6U5_9EUKA</name>
<feature type="region of interest" description="Disordered" evidence="1">
    <location>
        <begin position="916"/>
        <end position="941"/>
    </location>
</feature>
<gene>
    <name evidence="2" type="ORF">M9Y10_013360</name>
</gene>
<reference evidence="2 3" key="1">
    <citation type="submission" date="2024-04" db="EMBL/GenBank/DDBJ databases">
        <title>Tritrichomonas musculus Genome.</title>
        <authorList>
            <person name="Alves-Ferreira E."/>
            <person name="Grigg M."/>
            <person name="Lorenzi H."/>
            <person name="Galac M."/>
        </authorList>
    </citation>
    <scope>NUCLEOTIDE SEQUENCE [LARGE SCALE GENOMIC DNA]</scope>
    <source>
        <strain evidence="2 3">EAF2021</strain>
    </source>
</reference>
<evidence type="ECO:0008006" key="4">
    <source>
        <dbReference type="Google" id="ProtNLM"/>
    </source>
</evidence>
<dbReference type="InterPro" id="IPR043136">
    <property type="entry name" value="B30.2/SPRY_sf"/>
</dbReference>
<evidence type="ECO:0000313" key="2">
    <source>
        <dbReference type="EMBL" id="KAK8858259.1"/>
    </source>
</evidence>
<dbReference type="Proteomes" id="UP001470230">
    <property type="component" value="Unassembled WGS sequence"/>
</dbReference>
<evidence type="ECO:0000256" key="1">
    <source>
        <dbReference type="SAM" id="MobiDB-lite"/>
    </source>
</evidence>
<feature type="compositionally biased region" description="Acidic residues" evidence="1">
    <location>
        <begin position="929"/>
        <end position="939"/>
    </location>
</feature>
<dbReference type="SUPFAM" id="SSF49899">
    <property type="entry name" value="Concanavalin A-like lectins/glucanases"/>
    <property type="match status" value="1"/>
</dbReference>
<evidence type="ECO:0000313" key="3">
    <source>
        <dbReference type="Proteomes" id="UP001470230"/>
    </source>
</evidence>
<protein>
    <recommendedName>
        <fullName evidence="4">SPRY domain-containing protein</fullName>
    </recommendedName>
</protein>
<dbReference type="InterPro" id="IPR013320">
    <property type="entry name" value="ConA-like_dom_sf"/>
</dbReference>
<comment type="caution">
    <text evidence="2">The sequence shown here is derived from an EMBL/GenBank/DDBJ whole genome shotgun (WGS) entry which is preliminary data.</text>
</comment>
<sequence length="1113" mass="127229">MRNRGKQPTAFGIMKEGKALHASSSGKIINGLSPQITGDCKIDENGIAAGYGNFKISTIDNQPADLKCFSFMFILLTSEPKIKFGIESQAKDVIQFDFANFLYLIRSELIKPQISFDGIDVSIRMFIEDEKLVFYINDVKLNYSKPMNFQSYSFFIEVQNDATFPTILATPFHHITTLDNNSNNFLAYYPKIFNHFWCFSDKYLYSETDHYIAVARGDTKYATISDEIQKLPGSNLIYYELTINSVESDSKFFFGFTNHEITLPWSSSKAFDSIPYFTFPDNKLSFGSHACYTISEKISQGTVIGFGIKAPVNNKNENEKNSKAKKKKINENVFMIINGNEYKFKYALNGSIDDQKKKFNEHKHFYAFVASLCVNFQCFFNFGQKPFKYMDYLISNYNTFLPKGWSIYSPYYPVNWIRGPPPDRHVLNMFCPPNYSKKSFFGITSLQKILNNGCYEITILELVNGVIEGVPLHKKGDEVIAIGFSPLDYQIDQFVGWMRNSYAIHSDDGNVFLNDGTGINFGEHDKIKTGVTVMAKIESNILSFAVNNTLIEPNAIITNELYPSLSFQASPCFIINLGESPFFNNCSNDDNNTNVIIPNNNNNNAVNGKNSNTNPDNKNINKDHGVDSVLNYHLELNKKMQSKNGQLTVDGIVYRVTLFNKLVVMMNTKELIPFNLEVGDIIESRDRRFRGTIAGALNGRLYCYIEKYEGAFPLVETKPIDVALTYRVLHRQNKKCSYPVILYNSLVNIDVSRGNLEDLYPTDGGLSFFIGLTNRREFVFRPLVDFYNNESLLVLSKMPESIVMRKKKPGLLPLNTNSDSQSRFFLSNENFMNYVNEAENEDIYALPNMNSTPKTHSTFKTKNNIKFLDIVKILNDVTNYTADKTSSDMNINTAPLNNIQNWNDFPTENNLFNAYNSNDGENQNRVENENENEEENEEGEVVKNNDWSSVRNIALVVGKKDKDIIAWDGDQLIVVIPTHAKIIQEPFYPFGSHRSFSQLKRVSTGLFQGGVRYPPQYHGSCGDHLFQKSHKGKMYFQSGGGCKMPPFLYYFACSLNEKKKNPIQFRNFEKIDFLTVPFEYYEVDDDNENRNENEKNRLTTERPFNGVCLYTLK</sequence>